<name>A0ABU1UHK8_9MICC</name>
<dbReference type="EMBL" id="JAVDVQ010000028">
    <property type="protein sequence ID" value="MDR7084678.1"/>
    <property type="molecule type" value="Genomic_DNA"/>
</dbReference>
<accession>A0ABU1UHK8</accession>
<reference evidence="2 3" key="1">
    <citation type="submission" date="2023-07" db="EMBL/GenBank/DDBJ databases">
        <title>Sorghum-associated microbial communities from plants grown in Nebraska, USA.</title>
        <authorList>
            <person name="Schachtman D."/>
        </authorList>
    </citation>
    <scope>NUCLEOTIDE SEQUENCE [LARGE SCALE GENOMIC DNA]</scope>
    <source>
        <strain evidence="2 3">BE167</strain>
    </source>
</reference>
<protein>
    <submittedName>
        <fullName evidence="2">Membrane protein</fullName>
    </submittedName>
</protein>
<comment type="caution">
    <text evidence="2">The sequence shown here is derived from an EMBL/GenBank/DDBJ whole genome shotgun (WGS) entry which is preliminary data.</text>
</comment>
<keyword evidence="1" id="KW-1133">Transmembrane helix</keyword>
<keyword evidence="1" id="KW-0472">Membrane</keyword>
<evidence type="ECO:0000256" key="1">
    <source>
        <dbReference type="SAM" id="Phobius"/>
    </source>
</evidence>
<evidence type="ECO:0000313" key="3">
    <source>
        <dbReference type="Proteomes" id="UP001252243"/>
    </source>
</evidence>
<evidence type="ECO:0000313" key="2">
    <source>
        <dbReference type="EMBL" id="MDR7084678.1"/>
    </source>
</evidence>
<dbReference type="Proteomes" id="UP001252243">
    <property type="component" value="Unassembled WGS sequence"/>
</dbReference>
<keyword evidence="1" id="KW-0812">Transmembrane</keyword>
<gene>
    <name evidence="2" type="ORF">J2X01_003994</name>
</gene>
<proteinExistence type="predicted"/>
<organism evidence="2 3">
    <name type="scientific">Arthrobacter ginsengisoli</name>
    <dbReference type="NCBI Taxonomy" id="1356565"/>
    <lineage>
        <taxon>Bacteria</taxon>
        <taxon>Bacillati</taxon>
        <taxon>Actinomycetota</taxon>
        <taxon>Actinomycetes</taxon>
        <taxon>Micrococcales</taxon>
        <taxon>Micrococcaceae</taxon>
        <taxon>Arthrobacter</taxon>
    </lineage>
</organism>
<dbReference type="RefSeq" id="WP_310061440.1">
    <property type="nucleotide sequence ID" value="NZ_JAVDVQ010000028.1"/>
</dbReference>
<keyword evidence="3" id="KW-1185">Reference proteome</keyword>
<sequence>MPRLQSPPPLREHPVVTRFREKRAQHPQLRIADLITGFAGSMPFVYVHVVVFAGWMLFVEESPWPNRASAFQQEKADHDFLEQETELKTNTELTREIHKLTTELHRRVIGQE</sequence>
<feature type="transmembrane region" description="Helical" evidence="1">
    <location>
        <begin position="31"/>
        <end position="58"/>
    </location>
</feature>